<accession>A0ABW6UAZ6</accession>
<protein>
    <submittedName>
        <fullName evidence="1">Uncharacterized protein</fullName>
    </submittedName>
</protein>
<gene>
    <name evidence="1" type="ORF">ACFY1D_03970</name>
</gene>
<evidence type="ECO:0000313" key="1">
    <source>
        <dbReference type="EMBL" id="MFF4520613.1"/>
    </source>
</evidence>
<dbReference type="Proteomes" id="UP001602058">
    <property type="component" value="Unassembled WGS sequence"/>
</dbReference>
<evidence type="ECO:0000313" key="2">
    <source>
        <dbReference type="Proteomes" id="UP001602058"/>
    </source>
</evidence>
<dbReference type="RefSeq" id="WP_351081625.1">
    <property type="nucleotide sequence ID" value="NZ_JBEOZG010000013.1"/>
</dbReference>
<reference evidence="1 2" key="1">
    <citation type="submission" date="2024-10" db="EMBL/GenBank/DDBJ databases">
        <title>The Natural Products Discovery Center: Release of the First 8490 Sequenced Strains for Exploring Actinobacteria Biosynthetic Diversity.</title>
        <authorList>
            <person name="Kalkreuter E."/>
            <person name="Kautsar S.A."/>
            <person name="Yang D."/>
            <person name="Bader C.D."/>
            <person name="Teijaro C.N."/>
            <person name="Fluegel L."/>
            <person name="Davis C.M."/>
            <person name="Simpson J.R."/>
            <person name="Lauterbach L."/>
            <person name="Steele A.D."/>
            <person name="Gui C."/>
            <person name="Meng S."/>
            <person name="Li G."/>
            <person name="Viehrig K."/>
            <person name="Ye F."/>
            <person name="Su P."/>
            <person name="Kiefer A.F."/>
            <person name="Nichols A."/>
            <person name="Cepeda A.J."/>
            <person name="Yan W."/>
            <person name="Fan B."/>
            <person name="Jiang Y."/>
            <person name="Adhikari A."/>
            <person name="Zheng C.-J."/>
            <person name="Schuster L."/>
            <person name="Cowan T.M."/>
            <person name="Smanski M.J."/>
            <person name="Chevrette M.G."/>
            <person name="De Carvalho L.P.S."/>
            <person name="Shen B."/>
        </authorList>
    </citation>
    <scope>NUCLEOTIDE SEQUENCE [LARGE SCALE GENOMIC DNA]</scope>
    <source>
        <strain evidence="1 2">NPDC001390</strain>
    </source>
</reference>
<organism evidence="1 2">
    <name type="scientific">Streptomyces bluensis</name>
    <dbReference type="NCBI Taxonomy" id="33897"/>
    <lineage>
        <taxon>Bacteria</taxon>
        <taxon>Bacillati</taxon>
        <taxon>Actinomycetota</taxon>
        <taxon>Actinomycetes</taxon>
        <taxon>Kitasatosporales</taxon>
        <taxon>Streptomycetaceae</taxon>
        <taxon>Streptomyces</taxon>
    </lineage>
</organism>
<name>A0ABW6UAZ6_9ACTN</name>
<dbReference type="EMBL" id="JBIAWJ010000001">
    <property type="protein sequence ID" value="MFF4520613.1"/>
    <property type="molecule type" value="Genomic_DNA"/>
</dbReference>
<comment type="caution">
    <text evidence="1">The sequence shown here is derived from an EMBL/GenBank/DDBJ whole genome shotgun (WGS) entry which is preliminary data.</text>
</comment>
<keyword evidence="2" id="KW-1185">Reference proteome</keyword>
<sequence length="44" mass="5226">MEALQFSMRARRGSPRFELWRHDLHETWFRLVDPDGQDPAPEGS</sequence>
<proteinExistence type="predicted"/>